<dbReference type="Gene3D" id="2.120.10.80">
    <property type="entry name" value="Kelch-type beta propeller"/>
    <property type="match status" value="1"/>
</dbReference>
<name>A0A7G2CQZ0_9TRYP</name>
<dbReference type="Proteomes" id="UP000515908">
    <property type="component" value="Chromosome 23"/>
</dbReference>
<keyword evidence="3" id="KW-1185">Reference proteome</keyword>
<gene>
    <name evidence="2" type="ORF">ADEAN_000944400</name>
</gene>
<dbReference type="InterPro" id="IPR015915">
    <property type="entry name" value="Kelch-typ_b-propeller"/>
</dbReference>
<sequence>MLEDCAPSLVAEAVLLYADPVASVEKTYHDHTLHNTIVPFHDGKTFVQKPNFTERPTDIGETNTKVHYVLSNDMREGLFDLSSYTTSVPQPIFGGAALPLHTKQNSNHTIENTSENSIRFLPDGTPLLSSLLGKEKVNSSNHTPSRLAELVRRSRQVSRYKRRYHATPCGRSGHVLHSLPTDYQPPLTLIEYNLEKCNTLSTSGTEKERNEDRTRILLSLRASVSAGQVSEKGYMILFGGLTSENKSMNDTWLYVVEHGVWLEVPCTAEEDIPPIHHHNNDNDTNAPPAPPFEFDEDGFMIAPETVGSEIASSEDGRWQEAEEEEIYYEQPFYEDEDGVMENRLYNAETLLRLNNQI</sequence>
<dbReference type="VEuPathDB" id="TriTrypDB:ADEAN_000944400"/>
<organism evidence="2 3">
    <name type="scientific">Angomonas deanei</name>
    <dbReference type="NCBI Taxonomy" id="59799"/>
    <lineage>
        <taxon>Eukaryota</taxon>
        <taxon>Discoba</taxon>
        <taxon>Euglenozoa</taxon>
        <taxon>Kinetoplastea</taxon>
        <taxon>Metakinetoplastina</taxon>
        <taxon>Trypanosomatida</taxon>
        <taxon>Trypanosomatidae</taxon>
        <taxon>Strigomonadinae</taxon>
        <taxon>Angomonas</taxon>
    </lineage>
</organism>
<dbReference type="EMBL" id="LR877167">
    <property type="protein sequence ID" value="CAD2221905.1"/>
    <property type="molecule type" value="Genomic_DNA"/>
</dbReference>
<protein>
    <submittedName>
        <fullName evidence="2">Galactose oxidase, central domain containing protein, putative</fullName>
    </submittedName>
</protein>
<proteinExistence type="predicted"/>
<reference evidence="2 3" key="1">
    <citation type="submission" date="2020-08" db="EMBL/GenBank/DDBJ databases">
        <authorList>
            <person name="Newling K."/>
            <person name="Davey J."/>
            <person name="Forrester S."/>
        </authorList>
    </citation>
    <scope>NUCLEOTIDE SEQUENCE [LARGE SCALE GENOMIC DNA]</scope>
    <source>
        <strain evidence="3">Crithidia deanei Carvalho (ATCC PRA-265)</strain>
    </source>
</reference>
<dbReference type="AlphaFoldDB" id="A0A7G2CQZ0"/>
<evidence type="ECO:0000313" key="2">
    <source>
        <dbReference type="EMBL" id="CAD2221905.1"/>
    </source>
</evidence>
<accession>A0A7G2CQZ0</accession>
<evidence type="ECO:0000256" key="1">
    <source>
        <dbReference type="SAM" id="MobiDB-lite"/>
    </source>
</evidence>
<feature type="region of interest" description="Disordered" evidence="1">
    <location>
        <begin position="276"/>
        <end position="295"/>
    </location>
</feature>
<evidence type="ECO:0000313" key="3">
    <source>
        <dbReference type="Proteomes" id="UP000515908"/>
    </source>
</evidence>